<reference evidence="2" key="1">
    <citation type="journal article" date="2020" name="Stud. Mycol.">
        <title>101 Dothideomycetes genomes: a test case for predicting lifestyles and emergence of pathogens.</title>
        <authorList>
            <person name="Haridas S."/>
            <person name="Albert R."/>
            <person name="Binder M."/>
            <person name="Bloem J."/>
            <person name="Labutti K."/>
            <person name="Salamov A."/>
            <person name="Andreopoulos B."/>
            <person name="Baker S."/>
            <person name="Barry K."/>
            <person name="Bills G."/>
            <person name="Bluhm B."/>
            <person name="Cannon C."/>
            <person name="Castanera R."/>
            <person name="Culley D."/>
            <person name="Daum C."/>
            <person name="Ezra D."/>
            <person name="Gonzalez J."/>
            <person name="Henrissat B."/>
            <person name="Kuo A."/>
            <person name="Liang C."/>
            <person name="Lipzen A."/>
            <person name="Lutzoni F."/>
            <person name="Magnuson J."/>
            <person name="Mondo S."/>
            <person name="Nolan M."/>
            <person name="Ohm R."/>
            <person name="Pangilinan J."/>
            <person name="Park H.-J."/>
            <person name="Ramirez L."/>
            <person name="Alfaro M."/>
            <person name="Sun H."/>
            <person name="Tritt A."/>
            <person name="Yoshinaga Y."/>
            <person name="Zwiers L.-H."/>
            <person name="Turgeon B."/>
            <person name="Goodwin S."/>
            <person name="Spatafora J."/>
            <person name="Crous P."/>
            <person name="Grigoriev I."/>
        </authorList>
    </citation>
    <scope>NUCLEOTIDE SEQUENCE</scope>
    <source>
        <strain evidence="2">Tuck. ex Michener</strain>
    </source>
</reference>
<evidence type="ECO:0008006" key="4">
    <source>
        <dbReference type="Google" id="ProtNLM"/>
    </source>
</evidence>
<protein>
    <recommendedName>
        <fullName evidence="4">RING-type domain-containing protein</fullName>
    </recommendedName>
</protein>
<sequence length="244" mass="27726">MEVHCDICARHPSVDDLFELPRDVIPHVRCDECIEEAFRNAIEDITLFPPVYSRSTDVHPARGLLPRDPTEAFSEEAIEFGSPFIRPEYVTAGLEAFQRCAACTCARCENEAYPHPGCPEDAELQAALNALEEPSWQRYPCCGVVERDEGCDCMSCLCGQDFCYSCERRWRICECYLHAEGPLDYTDNMLSDQEEETVFTLEEKGEEDTGSTLEEETTPLPDVEHFQEMAPFPRLRGVRSIYSS</sequence>
<dbReference type="EMBL" id="ML991811">
    <property type="protein sequence ID" value="KAF2232949.1"/>
    <property type="molecule type" value="Genomic_DNA"/>
</dbReference>
<dbReference type="Proteomes" id="UP000800092">
    <property type="component" value="Unassembled WGS sequence"/>
</dbReference>
<accession>A0A6A6H4Z7</accession>
<organism evidence="2 3">
    <name type="scientific">Viridothelium virens</name>
    <name type="common">Speckled blister lichen</name>
    <name type="synonym">Trypethelium virens</name>
    <dbReference type="NCBI Taxonomy" id="1048519"/>
    <lineage>
        <taxon>Eukaryota</taxon>
        <taxon>Fungi</taxon>
        <taxon>Dikarya</taxon>
        <taxon>Ascomycota</taxon>
        <taxon>Pezizomycotina</taxon>
        <taxon>Dothideomycetes</taxon>
        <taxon>Dothideomycetes incertae sedis</taxon>
        <taxon>Trypetheliales</taxon>
        <taxon>Trypetheliaceae</taxon>
        <taxon>Viridothelium</taxon>
    </lineage>
</organism>
<evidence type="ECO:0000313" key="3">
    <source>
        <dbReference type="Proteomes" id="UP000800092"/>
    </source>
</evidence>
<evidence type="ECO:0000256" key="1">
    <source>
        <dbReference type="SAM" id="MobiDB-lite"/>
    </source>
</evidence>
<gene>
    <name evidence="2" type="ORF">EV356DRAFT_568419</name>
</gene>
<dbReference type="Gene3D" id="1.20.120.1750">
    <property type="match status" value="1"/>
</dbReference>
<feature type="compositionally biased region" description="Acidic residues" evidence="1">
    <location>
        <begin position="204"/>
        <end position="217"/>
    </location>
</feature>
<name>A0A6A6H4Z7_VIRVR</name>
<dbReference type="AlphaFoldDB" id="A0A6A6H4Z7"/>
<evidence type="ECO:0000313" key="2">
    <source>
        <dbReference type="EMBL" id="KAF2232949.1"/>
    </source>
</evidence>
<proteinExistence type="predicted"/>
<dbReference type="OrthoDB" id="9977870at2759"/>
<keyword evidence="3" id="KW-1185">Reference proteome</keyword>
<feature type="region of interest" description="Disordered" evidence="1">
    <location>
        <begin position="203"/>
        <end position="226"/>
    </location>
</feature>